<dbReference type="AlphaFoldDB" id="A0A3M2ZNH1"/>
<name>A0A3M2ZNH1_PSEYM</name>
<reference evidence="2 3" key="1">
    <citation type="submission" date="2018-08" db="EMBL/GenBank/DDBJ databases">
        <title>Recombination of ecologically and evolutionarily significant loci maintains genetic cohesion in the Pseudomonas syringae species complex.</title>
        <authorList>
            <person name="Dillon M."/>
            <person name="Thakur S."/>
            <person name="Almeida R.N.D."/>
            <person name="Weir B.S."/>
            <person name="Guttman D.S."/>
        </authorList>
    </citation>
    <scope>NUCLEOTIDE SEQUENCE [LARGE SCALE GENOMIC DNA]</scope>
    <source>
        <strain evidence="2 3">88_10</strain>
    </source>
</reference>
<accession>A0A3M2ZNH1</accession>
<dbReference type="EMBL" id="RBNL01001439">
    <property type="protein sequence ID" value="RML89575.1"/>
    <property type="molecule type" value="Genomic_DNA"/>
</dbReference>
<dbReference type="Proteomes" id="UP000282378">
    <property type="component" value="Unassembled WGS sequence"/>
</dbReference>
<evidence type="ECO:0000256" key="1">
    <source>
        <dbReference type="SAM" id="MobiDB-lite"/>
    </source>
</evidence>
<gene>
    <name evidence="2" type="ORF">APX70_06871</name>
</gene>
<proteinExistence type="predicted"/>
<evidence type="ECO:0000313" key="2">
    <source>
        <dbReference type="EMBL" id="RML89575.1"/>
    </source>
</evidence>
<feature type="non-terminal residue" evidence="2">
    <location>
        <position position="1"/>
    </location>
</feature>
<protein>
    <recommendedName>
        <fullName evidence="4">Integrase</fullName>
    </recommendedName>
</protein>
<evidence type="ECO:0008006" key="4">
    <source>
        <dbReference type="Google" id="ProtNLM"/>
    </source>
</evidence>
<sequence length="42" mass="4921">CWDSLSEKTRRSAIDRQKQIELAKARNQPHPIGRNYRLPSEA</sequence>
<feature type="compositionally biased region" description="Basic and acidic residues" evidence="1">
    <location>
        <begin position="1"/>
        <end position="24"/>
    </location>
</feature>
<evidence type="ECO:0000313" key="3">
    <source>
        <dbReference type="Proteomes" id="UP000282378"/>
    </source>
</evidence>
<organism evidence="2 3">
    <name type="scientific">Pseudomonas syringae pv. maculicola</name>
    <dbReference type="NCBI Taxonomy" id="59511"/>
    <lineage>
        <taxon>Bacteria</taxon>
        <taxon>Pseudomonadati</taxon>
        <taxon>Pseudomonadota</taxon>
        <taxon>Gammaproteobacteria</taxon>
        <taxon>Pseudomonadales</taxon>
        <taxon>Pseudomonadaceae</taxon>
        <taxon>Pseudomonas</taxon>
    </lineage>
</organism>
<feature type="region of interest" description="Disordered" evidence="1">
    <location>
        <begin position="1"/>
        <end position="42"/>
    </location>
</feature>
<comment type="caution">
    <text evidence="2">The sequence shown here is derived from an EMBL/GenBank/DDBJ whole genome shotgun (WGS) entry which is preliminary data.</text>
</comment>